<dbReference type="AlphaFoldDB" id="A0A5J4WRM6"/>
<dbReference type="EMBL" id="SNRW01001149">
    <property type="protein sequence ID" value="KAA6397580.1"/>
    <property type="molecule type" value="Genomic_DNA"/>
</dbReference>
<accession>A0A5J4WRM6</accession>
<dbReference type="Proteomes" id="UP000324800">
    <property type="component" value="Unassembled WGS sequence"/>
</dbReference>
<gene>
    <name evidence="1" type="ORF">EZS28_006899</name>
</gene>
<proteinExistence type="predicted"/>
<name>A0A5J4WRM6_9EUKA</name>
<comment type="caution">
    <text evidence="1">The sequence shown here is derived from an EMBL/GenBank/DDBJ whole genome shotgun (WGS) entry which is preliminary data.</text>
</comment>
<evidence type="ECO:0000313" key="1">
    <source>
        <dbReference type="EMBL" id="KAA6397580.1"/>
    </source>
</evidence>
<sequence length="166" mass="18824">MYPDKGERDGERITYCQLCTRSKTINHYFTVERLQKSFSIFSSTGVTIGSAETTQSSSSDNSSEVIREARKAGNRTPLTFYPNPGVGIKMRRFGVDAYCTGLRPQLLEILPKVTQGDQYISVIFRNTESARVIGLMSGKAYLIQDRYKFGDDSCMNKYMNNIQERI</sequence>
<protein>
    <submittedName>
        <fullName evidence="1">Uncharacterized protein</fullName>
    </submittedName>
</protein>
<evidence type="ECO:0000313" key="2">
    <source>
        <dbReference type="Proteomes" id="UP000324800"/>
    </source>
</evidence>
<reference evidence="1 2" key="1">
    <citation type="submission" date="2019-03" db="EMBL/GenBank/DDBJ databases">
        <title>Single cell metagenomics reveals metabolic interactions within the superorganism composed of flagellate Streblomastix strix and complex community of Bacteroidetes bacteria on its surface.</title>
        <authorList>
            <person name="Treitli S.C."/>
            <person name="Kolisko M."/>
            <person name="Husnik F."/>
            <person name="Keeling P."/>
            <person name="Hampl V."/>
        </authorList>
    </citation>
    <scope>NUCLEOTIDE SEQUENCE [LARGE SCALE GENOMIC DNA]</scope>
    <source>
        <strain evidence="1">ST1C</strain>
    </source>
</reference>
<organism evidence="1 2">
    <name type="scientific">Streblomastix strix</name>
    <dbReference type="NCBI Taxonomy" id="222440"/>
    <lineage>
        <taxon>Eukaryota</taxon>
        <taxon>Metamonada</taxon>
        <taxon>Preaxostyla</taxon>
        <taxon>Oxymonadida</taxon>
        <taxon>Streblomastigidae</taxon>
        <taxon>Streblomastix</taxon>
    </lineage>
</organism>